<name>A0A1G7JDX1_CHIFI</name>
<feature type="domain" description="YrdC-like" evidence="1">
    <location>
        <begin position="12"/>
        <end position="199"/>
    </location>
</feature>
<dbReference type="Proteomes" id="UP000199045">
    <property type="component" value="Unassembled WGS sequence"/>
</dbReference>
<protein>
    <submittedName>
        <fullName evidence="2">tRNA threonylcarbamoyl adenosine modification protein, Sua5/YciO/YrdC/YwlC family</fullName>
    </submittedName>
</protein>
<dbReference type="EMBL" id="FNBN01000001">
    <property type="protein sequence ID" value="SDF23098.1"/>
    <property type="molecule type" value="Genomic_DNA"/>
</dbReference>
<gene>
    <name evidence="2" type="ORF">SAMN04488121_1011201</name>
</gene>
<evidence type="ECO:0000313" key="3">
    <source>
        <dbReference type="Proteomes" id="UP000199045"/>
    </source>
</evidence>
<dbReference type="STRING" id="104663.SAMN04488121_1011201"/>
<dbReference type="InterPro" id="IPR052532">
    <property type="entry name" value="SUA5_domain"/>
</dbReference>
<dbReference type="SUPFAM" id="SSF55821">
    <property type="entry name" value="YrdC/RibB"/>
    <property type="match status" value="1"/>
</dbReference>
<dbReference type="AlphaFoldDB" id="A0A1G7JDX1"/>
<dbReference type="GO" id="GO:0003725">
    <property type="term" value="F:double-stranded RNA binding"/>
    <property type="evidence" value="ECO:0007669"/>
    <property type="project" value="InterPro"/>
</dbReference>
<dbReference type="PROSITE" id="PS51163">
    <property type="entry name" value="YRDC"/>
    <property type="match status" value="1"/>
</dbReference>
<dbReference type="OrthoDB" id="9814580at2"/>
<evidence type="ECO:0000313" key="2">
    <source>
        <dbReference type="EMBL" id="SDF23098.1"/>
    </source>
</evidence>
<dbReference type="Pfam" id="PF01300">
    <property type="entry name" value="Sua5_yciO_yrdC"/>
    <property type="match status" value="1"/>
</dbReference>
<accession>A0A1G7JDX1</accession>
<dbReference type="NCBIfam" id="TIGR00057">
    <property type="entry name" value="L-threonylcarbamoyladenylate synthase"/>
    <property type="match status" value="1"/>
</dbReference>
<dbReference type="PANTHER" id="PTHR42828:SF3">
    <property type="entry name" value="THREONYLCARBAMOYL-AMP SYNTHASE"/>
    <property type="match status" value="1"/>
</dbReference>
<proteinExistence type="predicted"/>
<reference evidence="2 3" key="1">
    <citation type="submission" date="2016-10" db="EMBL/GenBank/DDBJ databases">
        <authorList>
            <person name="de Groot N.N."/>
        </authorList>
    </citation>
    <scope>NUCLEOTIDE SEQUENCE [LARGE SCALE GENOMIC DNA]</scope>
    <source>
        <strain evidence="2 3">DSM 527</strain>
    </source>
</reference>
<dbReference type="InterPro" id="IPR017945">
    <property type="entry name" value="DHBP_synth_RibB-like_a/b_dom"/>
</dbReference>
<dbReference type="PANTHER" id="PTHR42828">
    <property type="entry name" value="DHBP SYNTHASE RIBB-LIKE ALPHA/BETA DOMAIN-CONTAINING PROTEIN"/>
    <property type="match status" value="1"/>
</dbReference>
<evidence type="ECO:0000259" key="1">
    <source>
        <dbReference type="PROSITE" id="PS51163"/>
    </source>
</evidence>
<dbReference type="RefSeq" id="WP_089829470.1">
    <property type="nucleotide sequence ID" value="NZ_FNBN01000001.1"/>
</dbReference>
<dbReference type="InterPro" id="IPR006070">
    <property type="entry name" value="Sua5-like_dom"/>
</dbReference>
<dbReference type="Gene3D" id="3.90.870.10">
    <property type="entry name" value="DHBP synthase"/>
    <property type="match status" value="1"/>
</dbReference>
<organism evidence="2 3">
    <name type="scientific">Chitinophaga filiformis</name>
    <name type="common">Myxococcus filiformis</name>
    <name type="synonym">Flexibacter filiformis</name>
    <dbReference type="NCBI Taxonomy" id="104663"/>
    <lineage>
        <taxon>Bacteria</taxon>
        <taxon>Pseudomonadati</taxon>
        <taxon>Bacteroidota</taxon>
        <taxon>Chitinophagia</taxon>
        <taxon>Chitinophagales</taxon>
        <taxon>Chitinophagaceae</taxon>
        <taxon>Chitinophaga</taxon>
    </lineage>
</organism>
<sequence>MLLTLHPDNPNPRHLKTIVECLKDGGVIIYPTDTVYGMGCDICQHKAVERICQIKHINPAKAQFSFICYDLSHLSDYAKSVDTPTFRMLKKALPGPYTFILPASRAVPRMLKAKKDTVGIRVPDNNICRAIVKELGNPVMSTSLPVDQYVEEYTDPEIIHEKFGKIVDIVVDGGLGGLTFSTVVDCTGDEPELIREGAGSWEALV</sequence>